<proteinExistence type="predicted"/>
<dbReference type="EMBL" id="FOSK01000009">
    <property type="protein sequence ID" value="SFK78290.1"/>
    <property type="molecule type" value="Genomic_DNA"/>
</dbReference>
<evidence type="ECO:0000313" key="1">
    <source>
        <dbReference type="EMBL" id="SFK78290.1"/>
    </source>
</evidence>
<evidence type="ECO:0000313" key="2">
    <source>
        <dbReference type="Proteomes" id="UP000199598"/>
    </source>
</evidence>
<dbReference type="Proteomes" id="UP000199598">
    <property type="component" value="Unassembled WGS sequence"/>
</dbReference>
<sequence>MPALPGLKMKQNNKTSFLSQRMLINASRVLFASCLLLSGGFLAQANSTISESLLYQPHTLHNGWRKDVDALTHFTGMFCPDYISKLSRSALVPNLKELGIGCIYETENGEIKVIFRRHKKDTATALINNFKSGYSQSHFKPLDLKTPQNEVAFRTETTMRMGRVESFTAYAAPSADYTVWASISDDLPVSELEKIRALFKKLTLRVEQEQRRN</sequence>
<reference evidence="1 2" key="1">
    <citation type="submission" date="2016-10" db="EMBL/GenBank/DDBJ databases">
        <authorList>
            <person name="Varghese N."/>
            <person name="Submissions S."/>
        </authorList>
    </citation>
    <scope>NUCLEOTIDE SEQUENCE [LARGE SCALE GENOMIC DNA]</scope>
    <source>
        <strain evidence="1 2">DSM 16392</strain>
    </source>
</reference>
<organism evidence="1 2">
    <name type="scientific">Pseudovibrio ascidiaceicola</name>
    <dbReference type="NCBI Taxonomy" id="285279"/>
    <lineage>
        <taxon>Bacteria</taxon>
        <taxon>Pseudomonadati</taxon>
        <taxon>Pseudomonadota</taxon>
        <taxon>Alphaproteobacteria</taxon>
        <taxon>Hyphomicrobiales</taxon>
        <taxon>Stappiaceae</taxon>
        <taxon>Pseudovibrio</taxon>
    </lineage>
</organism>
<gene>
    <name evidence="1" type="ORF">SAMN04488518_10952</name>
</gene>
<comment type="caution">
    <text evidence="1">The sequence shown here is derived from an EMBL/GenBank/DDBJ whole genome shotgun (WGS) entry which is preliminary data.</text>
</comment>
<name>A0A1I4CCG1_9HYPH</name>
<keyword evidence="2" id="KW-1185">Reference proteome</keyword>
<accession>A0A1I4CCG1</accession>
<protein>
    <submittedName>
        <fullName evidence="1">Uncharacterized protein</fullName>
    </submittedName>
</protein>